<gene>
    <name evidence="2" type="ORF">KC19_VG063000</name>
</gene>
<organism evidence="2 3">
    <name type="scientific">Ceratodon purpureus</name>
    <name type="common">Fire moss</name>
    <name type="synonym">Dicranum purpureum</name>
    <dbReference type="NCBI Taxonomy" id="3225"/>
    <lineage>
        <taxon>Eukaryota</taxon>
        <taxon>Viridiplantae</taxon>
        <taxon>Streptophyta</taxon>
        <taxon>Embryophyta</taxon>
        <taxon>Bryophyta</taxon>
        <taxon>Bryophytina</taxon>
        <taxon>Bryopsida</taxon>
        <taxon>Dicranidae</taxon>
        <taxon>Pseudoditrichales</taxon>
        <taxon>Ditrichaceae</taxon>
        <taxon>Ceratodon</taxon>
    </lineage>
</organism>
<keyword evidence="3" id="KW-1185">Reference proteome</keyword>
<protein>
    <recommendedName>
        <fullName evidence="4">Secreted protein</fullName>
    </recommendedName>
</protein>
<dbReference type="EMBL" id="CM026426">
    <property type="protein sequence ID" value="KAG0572026.1"/>
    <property type="molecule type" value="Genomic_DNA"/>
</dbReference>
<proteinExistence type="predicted"/>
<keyword evidence="1" id="KW-0732">Signal</keyword>
<reference evidence="2" key="1">
    <citation type="submission" date="2020-06" db="EMBL/GenBank/DDBJ databases">
        <title>WGS assembly of Ceratodon purpureus strain R40.</title>
        <authorList>
            <person name="Carey S.B."/>
            <person name="Jenkins J."/>
            <person name="Shu S."/>
            <person name="Lovell J.T."/>
            <person name="Sreedasyam A."/>
            <person name="Maumus F."/>
            <person name="Tiley G.P."/>
            <person name="Fernandez-Pozo N."/>
            <person name="Barry K."/>
            <person name="Chen C."/>
            <person name="Wang M."/>
            <person name="Lipzen A."/>
            <person name="Daum C."/>
            <person name="Saski C.A."/>
            <person name="Payton A.C."/>
            <person name="Mcbreen J.C."/>
            <person name="Conrad R.E."/>
            <person name="Kollar L.M."/>
            <person name="Olsson S."/>
            <person name="Huttunen S."/>
            <person name="Landis J.B."/>
            <person name="Wickett N.J."/>
            <person name="Johnson M.G."/>
            <person name="Rensing S.A."/>
            <person name="Grimwood J."/>
            <person name="Schmutz J."/>
            <person name="Mcdaniel S.F."/>
        </authorList>
    </citation>
    <scope>NUCLEOTIDE SEQUENCE</scope>
    <source>
        <strain evidence="2">R40</strain>
    </source>
</reference>
<feature type="chain" id="PRO_5035801275" description="Secreted protein" evidence="1">
    <location>
        <begin position="26"/>
        <end position="96"/>
    </location>
</feature>
<comment type="caution">
    <text evidence="2">The sequence shown here is derived from an EMBL/GenBank/DDBJ whole genome shotgun (WGS) entry which is preliminary data.</text>
</comment>
<dbReference type="Proteomes" id="UP000822688">
    <property type="component" value="Chromosome V"/>
</dbReference>
<evidence type="ECO:0000313" key="3">
    <source>
        <dbReference type="Proteomes" id="UP000822688"/>
    </source>
</evidence>
<name>A0A8T0HMH7_CERPU</name>
<evidence type="ECO:0000313" key="2">
    <source>
        <dbReference type="EMBL" id="KAG0572026.1"/>
    </source>
</evidence>
<evidence type="ECO:0008006" key="4">
    <source>
        <dbReference type="Google" id="ProtNLM"/>
    </source>
</evidence>
<dbReference type="AlphaFoldDB" id="A0A8T0HMH7"/>
<accession>A0A8T0HMH7</accession>
<evidence type="ECO:0000256" key="1">
    <source>
        <dbReference type="SAM" id="SignalP"/>
    </source>
</evidence>
<feature type="signal peptide" evidence="1">
    <location>
        <begin position="1"/>
        <end position="25"/>
    </location>
</feature>
<sequence length="96" mass="11559">MTMTLIYTHRCIVIILVLYIMDTVAHPNVHSGLVNMVRSLEELLFSLYDKCRDGLHKEMSAKFIWRIRPARRDQSTRLFGYVHFQWKWYLKPDRGM</sequence>